<dbReference type="EMBL" id="KI392812">
    <property type="protein sequence ID" value="ERN10644.1"/>
    <property type="molecule type" value="Genomic_DNA"/>
</dbReference>
<gene>
    <name evidence="2" type="ORF">AMTR_s00028p00205510</name>
</gene>
<evidence type="ECO:0000256" key="1">
    <source>
        <dbReference type="SAM" id="MobiDB-lite"/>
    </source>
</evidence>
<keyword evidence="3" id="KW-1185">Reference proteome</keyword>
<evidence type="ECO:0000313" key="2">
    <source>
        <dbReference type="EMBL" id="ERN10644.1"/>
    </source>
</evidence>
<accession>W1PS28</accession>
<evidence type="ECO:0000313" key="3">
    <source>
        <dbReference type="Proteomes" id="UP000017836"/>
    </source>
</evidence>
<dbReference type="Gramene" id="ERN10644">
    <property type="protein sequence ID" value="ERN10644"/>
    <property type="gene ID" value="AMTR_s00028p00205510"/>
</dbReference>
<proteinExistence type="predicted"/>
<feature type="region of interest" description="Disordered" evidence="1">
    <location>
        <begin position="1"/>
        <end position="22"/>
    </location>
</feature>
<organism evidence="2 3">
    <name type="scientific">Amborella trichopoda</name>
    <dbReference type="NCBI Taxonomy" id="13333"/>
    <lineage>
        <taxon>Eukaryota</taxon>
        <taxon>Viridiplantae</taxon>
        <taxon>Streptophyta</taxon>
        <taxon>Embryophyta</taxon>
        <taxon>Tracheophyta</taxon>
        <taxon>Spermatophyta</taxon>
        <taxon>Magnoliopsida</taxon>
        <taxon>Amborellales</taxon>
        <taxon>Amborellaceae</taxon>
        <taxon>Amborella</taxon>
    </lineage>
</organism>
<name>W1PS28_AMBTC</name>
<dbReference type="Proteomes" id="UP000017836">
    <property type="component" value="Unassembled WGS sequence"/>
</dbReference>
<sequence length="99" mass="10898">MLSWIEEYRGERNEEQERGVKGTKLEAASRKTLVVINGLDEGEWEANRRDEGESILGAVAHGVADGREVVGDRDYPFDEAVVWPDAAQHQQLGAATGTC</sequence>
<protein>
    <submittedName>
        <fullName evidence="2">Uncharacterized protein</fullName>
    </submittedName>
</protein>
<reference evidence="3" key="1">
    <citation type="journal article" date="2013" name="Science">
        <title>The Amborella genome and the evolution of flowering plants.</title>
        <authorList>
            <consortium name="Amborella Genome Project"/>
        </authorList>
    </citation>
    <scope>NUCLEOTIDE SEQUENCE [LARGE SCALE GENOMIC DNA]</scope>
</reference>
<dbReference type="AlphaFoldDB" id="W1PS28"/>
<dbReference type="HOGENOM" id="CLU_2323540_0_0_1"/>